<keyword evidence="2" id="KW-1185">Reference proteome</keyword>
<dbReference type="Proteomes" id="UP000203846">
    <property type="component" value="Segment"/>
</dbReference>
<organism evidence="1 2">
    <name type="scientific">Euproctis pseudoconspersa nucleopolyhedrovirus</name>
    <dbReference type="NCBI Taxonomy" id="307467"/>
    <lineage>
        <taxon>Viruses</taxon>
        <taxon>Viruses incertae sedis</taxon>
        <taxon>Naldaviricetes</taxon>
        <taxon>Lefavirales</taxon>
        <taxon>Baculoviridae</taxon>
        <taxon>Alphabaculovirus</taxon>
        <taxon>Alphabaculovirus eupseudoconspersae</taxon>
    </lineage>
</organism>
<dbReference type="RefSeq" id="YP_002854717.1">
    <property type="nucleotide sequence ID" value="NC_012639.1"/>
</dbReference>
<evidence type="ECO:0000313" key="1">
    <source>
        <dbReference type="EMBL" id="ACO53557.1"/>
    </source>
</evidence>
<evidence type="ECO:0000313" key="2">
    <source>
        <dbReference type="Proteomes" id="UP000203846"/>
    </source>
</evidence>
<dbReference type="GeneID" id="7804662"/>
<dbReference type="EMBL" id="FJ227128">
    <property type="protein sequence ID" value="ACO53557.1"/>
    <property type="molecule type" value="Genomic_DNA"/>
</dbReference>
<protein>
    <submittedName>
        <fullName evidence="1">Uncharacterized protein</fullName>
    </submittedName>
</protein>
<sequence>MYEISDNLYSVLTIFHNGRIVAASGEQPSMRQLCVFYEYNKTTKNENLPQYVTKNHTPHRLDFVRLSAGDNEWRVKLKYNHKTVYEMKLSHVPYQLEYLRKENSNLVNRLTNEEYYINDEYKNEQCAPIDEQYISEEYANLFHDFICLDEVPVEKFDCIIVYNGYRKFDKNGEKKFAPFGDKNYLDTHNFLGFYKIEKKLREASDKSKENLKIMQIVDNYNEVLQWLLTHIDFVKKEKYNFKM</sequence>
<proteinExistence type="predicted"/>
<dbReference type="KEGG" id="vg:7804662"/>
<reference evidence="1 2" key="1">
    <citation type="journal article" date="2009" name="Virus Genes">
        <title>Morphology and genome of Euproctis pseudoconspersa nucleopolyhedrovirus.</title>
        <authorList>
            <person name="Tang X.D."/>
            <person name="Xiao Q."/>
            <person name="Ma X.C."/>
            <person name="Zhu Z.R."/>
            <person name="Zhang C.X."/>
        </authorList>
    </citation>
    <scope>NUCLEOTIDE SEQUENCE [LARGE SCALE GENOMIC DNA]</scope>
    <source>
        <strain evidence="1 2">Hangzhou</strain>
    </source>
</reference>
<accession>C3TX15</accession>
<name>C3TX15_9ABAC</name>